<organism evidence="1 2">
    <name type="scientific">Haloarcula mannanilytica</name>
    <dbReference type="NCBI Taxonomy" id="2509225"/>
    <lineage>
        <taxon>Archaea</taxon>
        <taxon>Methanobacteriati</taxon>
        <taxon>Methanobacteriota</taxon>
        <taxon>Stenosarchaea group</taxon>
        <taxon>Halobacteria</taxon>
        <taxon>Halobacteriales</taxon>
        <taxon>Haloarculaceae</taxon>
        <taxon>Haloarcula</taxon>
    </lineage>
</organism>
<dbReference type="AlphaFoldDB" id="A0A4C2EPP6"/>
<evidence type="ECO:0000313" key="2">
    <source>
        <dbReference type="Proteomes" id="UP000304382"/>
    </source>
</evidence>
<reference evidence="1 2" key="1">
    <citation type="submission" date="2019-02" db="EMBL/GenBank/DDBJ databases">
        <title>Haloarcula mannanilyticum sp. nov., a mannan degrading haloarchaeon isolated from commercial salt.</title>
        <authorList>
            <person name="Enomoto S."/>
            <person name="Shimane Y."/>
            <person name="Kamekura M."/>
            <person name="Ito T."/>
            <person name="Moriya O."/>
            <person name="Ihara K."/>
            <person name="Takahashi-Ando N."/>
            <person name="Fukushima Y."/>
            <person name="Yoshida Y."/>
            <person name="Usama R."/>
            <person name="Takai K."/>
            <person name="Minegishi H."/>
        </authorList>
    </citation>
    <scope>NUCLEOTIDE SEQUENCE [LARGE SCALE GENOMIC DNA]</scope>
    <source>
        <strain evidence="1 2">MD130-1</strain>
    </source>
</reference>
<gene>
    <name evidence="1" type="ORF">Harman_36020</name>
</gene>
<dbReference type="Proteomes" id="UP000304382">
    <property type="component" value="Unassembled WGS sequence"/>
</dbReference>
<name>A0A4C2EPP6_9EURY</name>
<protein>
    <submittedName>
        <fullName evidence="1">Uncharacterized protein</fullName>
    </submittedName>
</protein>
<comment type="caution">
    <text evidence="1">The sequence shown here is derived from an EMBL/GenBank/DDBJ whole genome shotgun (WGS) entry which is preliminary data.</text>
</comment>
<proteinExistence type="predicted"/>
<keyword evidence="2" id="KW-1185">Reference proteome</keyword>
<dbReference type="OrthoDB" id="271486at2157"/>
<evidence type="ECO:0000313" key="1">
    <source>
        <dbReference type="EMBL" id="GCF15667.1"/>
    </source>
</evidence>
<accession>A0A4C2EPP6</accession>
<dbReference type="EMBL" id="BIXZ01000009">
    <property type="protein sequence ID" value="GCF15667.1"/>
    <property type="molecule type" value="Genomic_DNA"/>
</dbReference>
<sequence length="262" mass="30583">MPGDRFPHEFVPKTKPGASTDRRLFGYNVEEFPALQAPFRRSIWFVNQPREAFMHPDQMLIINSMEQNEFLVGRTPEDEFERLQELDGIVDVYFPGDRWVMDSDDMDRRELLSEIERSVEGQKALYRMVEDAELDVELYPIIVGWEPWHYEHCRELLEVFGTKSCAFDGTEYNSKFNLWDDLEALVETLGPDRIYLNGRVSHEHLLHAPDEVVAFSGKTSILDESRQPNGEHDAERLTETINWRIEALHSSQTALDEFMVTN</sequence>
<dbReference type="RefSeq" id="WP_137685127.1">
    <property type="nucleotide sequence ID" value="NZ_BIXZ01000009.1"/>
</dbReference>